<dbReference type="PANTHER" id="PTHR10188:SF6">
    <property type="entry name" value="N(4)-(BETA-N-ACETYLGLUCOSAMINYL)-L-ASPARAGINASE"/>
    <property type="match status" value="1"/>
</dbReference>
<evidence type="ECO:0000313" key="1">
    <source>
        <dbReference type="EMBL" id="XAN09058.1"/>
    </source>
</evidence>
<dbReference type="EMBL" id="CP154795">
    <property type="protein sequence ID" value="XAN09058.1"/>
    <property type="molecule type" value="Genomic_DNA"/>
</dbReference>
<dbReference type="Gene3D" id="3.60.20.30">
    <property type="entry name" value="(Glycosyl)asparaginase"/>
    <property type="match status" value="1"/>
</dbReference>
<proteinExistence type="predicted"/>
<accession>A0ABZ3FSL3</accession>
<name>A0ABZ3FSL3_9ACTN</name>
<protein>
    <submittedName>
        <fullName evidence="1">Isoaspartyl peptidase/L-asparaginase</fullName>
    </submittedName>
</protein>
<organism evidence="1 2">
    <name type="scientific">Ammonicoccus fulvus</name>
    <dbReference type="NCBI Taxonomy" id="3138240"/>
    <lineage>
        <taxon>Bacteria</taxon>
        <taxon>Bacillati</taxon>
        <taxon>Actinomycetota</taxon>
        <taxon>Actinomycetes</taxon>
        <taxon>Propionibacteriales</taxon>
        <taxon>Propionibacteriaceae</taxon>
        <taxon>Ammonicoccus</taxon>
    </lineage>
</organism>
<dbReference type="SUPFAM" id="SSF56235">
    <property type="entry name" value="N-terminal nucleophile aminohydrolases (Ntn hydrolases)"/>
    <property type="match status" value="1"/>
</dbReference>
<sequence>MIEIEASRPYALAIHGGAGGPKTDGAAETLASYHAGLRAAHEAGEKVLADGGPALEAVIAAVQALEDDPIFNAGRGAVLSADGRAELDASVMTGDGRAGAVAVSRHARHPVDLARAVMERTPHLLLVDPPQSLLEEWGIEQAGQDWFVTEPRIAQLRRLQKANAHITHGTVGAVARAADGRLAAATSTGGMANKANGRVGDSPIIGAGTWARDGVVAVSCTGVGEAFMAGVVAHDVYARMAYGGLGLAAAAEATVARELRAVEAMGALIAVDADGRIVVAMNSDTMLAAWRDGDEVVTRI</sequence>
<keyword evidence="2" id="KW-1185">Reference proteome</keyword>
<dbReference type="Pfam" id="PF01112">
    <property type="entry name" value="Asparaginase_2"/>
    <property type="match status" value="1"/>
</dbReference>
<dbReference type="InterPro" id="IPR029055">
    <property type="entry name" value="Ntn_hydrolases_N"/>
</dbReference>
<evidence type="ECO:0000313" key="2">
    <source>
        <dbReference type="Proteomes" id="UP001442841"/>
    </source>
</evidence>
<dbReference type="PANTHER" id="PTHR10188">
    <property type="entry name" value="L-ASPARAGINASE"/>
    <property type="match status" value="1"/>
</dbReference>
<dbReference type="Proteomes" id="UP001442841">
    <property type="component" value="Chromosome"/>
</dbReference>
<reference evidence="1 2" key="1">
    <citation type="submission" date="2024-04" db="EMBL/GenBank/DDBJ databases">
        <title>Isolation of an actinomycete strain from pig manure.</title>
        <authorList>
            <person name="Gong T."/>
            <person name="Yu Z."/>
            <person name="An M."/>
            <person name="Wei C."/>
            <person name="Yang W."/>
            <person name="Liu L."/>
        </authorList>
    </citation>
    <scope>NUCLEOTIDE SEQUENCE [LARGE SCALE GENOMIC DNA]</scope>
    <source>
        <strain evidence="1 2">ZF39</strain>
    </source>
</reference>
<dbReference type="InterPro" id="IPR000246">
    <property type="entry name" value="Peptidase_T2"/>
</dbReference>
<dbReference type="RefSeq" id="WP_425310494.1">
    <property type="nucleotide sequence ID" value="NZ_CP154795.1"/>
</dbReference>
<gene>
    <name evidence="1" type="ORF">AADG42_17640</name>
</gene>